<dbReference type="InterPro" id="IPR015927">
    <property type="entry name" value="Peptidase_S24_S26A/B/C"/>
</dbReference>
<accession>A0A7W8E148</accession>
<organism evidence="16 17">
    <name type="scientific">Granulicella aggregans</name>
    <dbReference type="NCBI Taxonomy" id="474949"/>
    <lineage>
        <taxon>Bacteria</taxon>
        <taxon>Pseudomonadati</taxon>
        <taxon>Acidobacteriota</taxon>
        <taxon>Terriglobia</taxon>
        <taxon>Terriglobales</taxon>
        <taxon>Acidobacteriaceae</taxon>
        <taxon>Granulicella</taxon>
    </lineage>
</organism>
<proteinExistence type="inferred from homology"/>
<keyword evidence="8 12" id="KW-0238">DNA-binding</keyword>
<evidence type="ECO:0000256" key="7">
    <source>
        <dbReference type="ARBA" id="ARBA00023015"/>
    </source>
</evidence>
<dbReference type="Pfam" id="PF01726">
    <property type="entry name" value="LexA_DNA_bind"/>
    <property type="match status" value="1"/>
</dbReference>
<keyword evidence="7 12" id="KW-0805">Transcription regulation</keyword>
<evidence type="ECO:0000313" key="17">
    <source>
        <dbReference type="Proteomes" id="UP000540989"/>
    </source>
</evidence>
<comment type="caution">
    <text evidence="16">The sequence shown here is derived from an EMBL/GenBank/DDBJ whole genome shotgun (WGS) entry which is preliminary data.</text>
</comment>
<feature type="active site" description="For autocatalytic cleavage activity" evidence="12">
    <location>
        <position position="160"/>
    </location>
</feature>
<evidence type="ECO:0000256" key="11">
    <source>
        <dbReference type="ARBA" id="ARBA00023236"/>
    </source>
</evidence>
<dbReference type="InterPro" id="IPR006197">
    <property type="entry name" value="Peptidase_S24_LexA"/>
</dbReference>
<dbReference type="InterPro" id="IPR039418">
    <property type="entry name" value="LexA-like"/>
</dbReference>
<keyword evidence="17" id="KW-1185">Reference proteome</keyword>
<evidence type="ECO:0000256" key="12">
    <source>
        <dbReference type="HAMAP-Rule" id="MF_00015"/>
    </source>
</evidence>
<feature type="active site" description="For autocatalytic cleavage activity" evidence="12">
    <location>
        <position position="122"/>
    </location>
</feature>
<sequence>MAITKRQKEVLDFLSSFTHKNGYSPSYEEIAAGLGLSSLATVHKHVTNLQSKGLLQRAHNRSRSIDVIPVRPPKKTTSDRLPLMGRIAAGQPVEAIESAESISLNDIIGNREVFALEVRGDSMRDEHIVSGDYVLVERTKSAREGEIVVALIDGAEATLKRFYREGTNIRLQPSNAEMAPIYAPAANVAIQGRVLGMLRKYS</sequence>
<feature type="domain" description="LexA repressor DNA-binding" evidence="15">
    <location>
        <begin position="3"/>
        <end position="63"/>
    </location>
</feature>
<feature type="site" description="Cleavage; by autolysis" evidence="12">
    <location>
        <begin position="89"/>
        <end position="90"/>
    </location>
</feature>
<dbReference type="PANTHER" id="PTHR33516">
    <property type="entry name" value="LEXA REPRESSOR"/>
    <property type="match status" value="1"/>
</dbReference>
<evidence type="ECO:0000256" key="9">
    <source>
        <dbReference type="ARBA" id="ARBA00023163"/>
    </source>
</evidence>
<evidence type="ECO:0000313" key="16">
    <source>
        <dbReference type="EMBL" id="MBB5055428.1"/>
    </source>
</evidence>
<dbReference type="Gene3D" id="2.10.109.10">
    <property type="entry name" value="Umud Fragment, subunit A"/>
    <property type="match status" value="1"/>
</dbReference>
<evidence type="ECO:0000256" key="2">
    <source>
        <dbReference type="ARBA" id="ARBA00022491"/>
    </source>
</evidence>
<dbReference type="Pfam" id="PF00717">
    <property type="entry name" value="Peptidase_S24"/>
    <property type="match status" value="1"/>
</dbReference>
<dbReference type="GO" id="GO:0006260">
    <property type="term" value="P:DNA replication"/>
    <property type="evidence" value="ECO:0007669"/>
    <property type="project" value="UniProtKB-UniRule"/>
</dbReference>
<evidence type="ECO:0000259" key="15">
    <source>
        <dbReference type="Pfam" id="PF01726"/>
    </source>
</evidence>
<dbReference type="InterPro" id="IPR006200">
    <property type="entry name" value="LexA"/>
</dbReference>
<evidence type="ECO:0000256" key="4">
    <source>
        <dbReference type="ARBA" id="ARBA00022763"/>
    </source>
</evidence>
<keyword evidence="10 12" id="KW-0234">DNA repair</keyword>
<protein>
    <recommendedName>
        <fullName evidence="12">LexA repressor</fullName>
        <ecNumber evidence="12">3.4.21.88</ecNumber>
    </recommendedName>
</protein>
<comment type="catalytic activity">
    <reaction evidence="12">
        <text>Hydrolysis of Ala-|-Gly bond in repressor LexA.</text>
        <dbReference type="EC" id="3.4.21.88"/>
    </reaction>
</comment>
<evidence type="ECO:0000256" key="13">
    <source>
        <dbReference type="RuleBase" id="RU003991"/>
    </source>
</evidence>
<dbReference type="GO" id="GO:0009432">
    <property type="term" value="P:SOS response"/>
    <property type="evidence" value="ECO:0007669"/>
    <property type="project" value="UniProtKB-UniRule"/>
</dbReference>
<evidence type="ECO:0000256" key="5">
    <source>
        <dbReference type="ARBA" id="ARBA00022801"/>
    </source>
</evidence>
<dbReference type="GO" id="GO:0003677">
    <property type="term" value="F:DNA binding"/>
    <property type="evidence" value="ECO:0007669"/>
    <property type="project" value="UniProtKB-UniRule"/>
</dbReference>
<dbReference type="GO" id="GO:0004252">
    <property type="term" value="F:serine-type endopeptidase activity"/>
    <property type="evidence" value="ECO:0007669"/>
    <property type="project" value="UniProtKB-UniRule"/>
</dbReference>
<dbReference type="NCBIfam" id="TIGR00498">
    <property type="entry name" value="lexA"/>
    <property type="match status" value="1"/>
</dbReference>
<dbReference type="GO" id="GO:0006281">
    <property type="term" value="P:DNA repair"/>
    <property type="evidence" value="ECO:0007669"/>
    <property type="project" value="UniProtKB-UniRule"/>
</dbReference>
<dbReference type="Proteomes" id="UP000540989">
    <property type="component" value="Unassembled WGS sequence"/>
</dbReference>
<evidence type="ECO:0000259" key="14">
    <source>
        <dbReference type="Pfam" id="PF00717"/>
    </source>
</evidence>
<dbReference type="InterPro" id="IPR036286">
    <property type="entry name" value="LexA/Signal_pep-like_sf"/>
</dbReference>
<evidence type="ECO:0000256" key="3">
    <source>
        <dbReference type="ARBA" id="ARBA00022705"/>
    </source>
</evidence>
<dbReference type="PANTHER" id="PTHR33516:SF2">
    <property type="entry name" value="LEXA REPRESSOR-RELATED"/>
    <property type="match status" value="1"/>
</dbReference>
<gene>
    <name evidence="12" type="primary">lexA</name>
    <name evidence="16" type="ORF">HDF16_000097</name>
</gene>
<feature type="domain" description="Peptidase S24/S26A/S26B/S26C" evidence="14">
    <location>
        <begin position="82"/>
        <end position="194"/>
    </location>
</feature>
<evidence type="ECO:0000256" key="6">
    <source>
        <dbReference type="ARBA" id="ARBA00022813"/>
    </source>
</evidence>
<dbReference type="RefSeq" id="WP_184213110.1">
    <property type="nucleotide sequence ID" value="NZ_JACHIP010000001.1"/>
</dbReference>
<dbReference type="EC" id="3.4.21.88" evidence="12"/>
<keyword evidence="4 12" id="KW-0227">DNA damage</keyword>
<feature type="DNA-binding region" description="H-T-H motif" evidence="12">
    <location>
        <begin position="27"/>
        <end position="47"/>
    </location>
</feature>
<keyword evidence="5 12" id="KW-0378">Hydrolase</keyword>
<evidence type="ECO:0000256" key="10">
    <source>
        <dbReference type="ARBA" id="ARBA00023204"/>
    </source>
</evidence>
<keyword evidence="11 12" id="KW-0742">SOS response</keyword>
<dbReference type="SUPFAM" id="SSF46785">
    <property type="entry name" value="Winged helix' DNA-binding domain"/>
    <property type="match status" value="1"/>
</dbReference>
<keyword evidence="3 12" id="KW-0235">DNA replication</keyword>
<reference evidence="16 17" key="1">
    <citation type="submission" date="2020-08" db="EMBL/GenBank/DDBJ databases">
        <title>Genomic Encyclopedia of Type Strains, Phase IV (KMG-V): Genome sequencing to study the core and pangenomes of soil and plant-associated prokaryotes.</title>
        <authorList>
            <person name="Whitman W."/>
        </authorList>
    </citation>
    <scope>NUCLEOTIDE SEQUENCE [LARGE SCALE GENOMIC DNA]</scope>
    <source>
        <strain evidence="16 17">M8UP14</strain>
    </source>
</reference>
<keyword evidence="2 12" id="KW-0678">Repressor</keyword>
<dbReference type="PRINTS" id="PR00726">
    <property type="entry name" value="LEXASERPTASE"/>
</dbReference>
<evidence type="ECO:0000256" key="8">
    <source>
        <dbReference type="ARBA" id="ARBA00023125"/>
    </source>
</evidence>
<dbReference type="InterPro" id="IPR006199">
    <property type="entry name" value="LexA_DNA-bd_dom"/>
</dbReference>
<dbReference type="FunFam" id="2.10.109.10:FF:000001">
    <property type="entry name" value="LexA repressor"/>
    <property type="match status" value="1"/>
</dbReference>
<dbReference type="InterPro" id="IPR050077">
    <property type="entry name" value="LexA_repressor"/>
</dbReference>
<dbReference type="EMBL" id="JACHIP010000001">
    <property type="protein sequence ID" value="MBB5055428.1"/>
    <property type="molecule type" value="Genomic_DNA"/>
</dbReference>
<dbReference type="Gene3D" id="1.10.10.10">
    <property type="entry name" value="Winged helix-like DNA-binding domain superfamily/Winged helix DNA-binding domain"/>
    <property type="match status" value="1"/>
</dbReference>
<comment type="similarity">
    <text evidence="1 12 13">Belongs to the peptidase S24 family.</text>
</comment>
<comment type="subunit">
    <text evidence="12">Homodimer.</text>
</comment>
<keyword evidence="6 12" id="KW-0068">Autocatalytic cleavage</keyword>
<keyword evidence="9 12" id="KW-0804">Transcription</keyword>
<dbReference type="CDD" id="cd06529">
    <property type="entry name" value="S24_LexA-like"/>
    <property type="match status" value="1"/>
</dbReference>
<comment type="function">
    <text evidence="12">Represses a number of genes involved in the response to DNA damage (SOS response), including recA and lexA. In the presence of single-stranded DNA, RecA interacts with LexA causing an autocatalytic cleavage which disrupts the DNA-binding part of LexA, leading to derepression of the SOS regulon and eventually DNA repair.</text>
</comment>
<dbReference type="InterPro" id="IPR036390">
    <property type="entry name" value="WH_DNA-bd_sf"/>
</dbReference>
<dbReference type="GO" id="GO:0006508">
    <property type="term" value="P:proteolysis"/>
    <property type="evidence" value="ECO:0007669"/>
    <property type="project" value="InterPro"/>
</dbReference>
<dbReference type="InterPro" id="IPR036388">
    <property type="entry name" value="WH-like_DNA-bd_sf"/>
</dbReference>
<name>A0A7W8E148_9BACT</name>
<dbReference type="AlphaFoldDB" id="A0A7W8E148"/>
<dbReference type="HAMAP" id="MF_00015">
    <property type="entry name" value="LexA"/>
    <property type="match status" value="1"/>
</dbReference>
<dbReference type="SUPFAM" id="SSF51306">
    <property type="entry name" value="LexA/Signal peptidase"/>
    <property type="match status" value="1"/>
</dbReference>
<evidence type="ECO:0000256" key="1">
    <source>
        <dbReference type="ARBA" id="ARBA00007484"/>
    </source>
</evidence>
<dbReference type="GO" id="GO:0045892">
    <property type="term" value="P:negative regulation of DNA-templated transcription"/>
    <property type="evidence" value="ECO:0007669"/>
    <property type="project" value="UniProtKB-UniRule"/>
</dbReference>